<dbReference type="PANTHER" id="PTHR39456">
    <property type="entry name" value="METAL-DEPENDENT HYDROLASE"/>
    <property type="match status" value="1"/>
</dbReference>
<keyword evidence="2" id="KW-1185">Reference proteome</keyword>
<organism evidence="1 2">
    <name type="scientific">Kistimonas scapharcae</name>
    <dbReference type="NCBI Taxonomy" id="1036133"/>
    <lineage>
        <taxon>Bacteria</taxon>
        <taxon>Pseudomonadati</taxon>
        <taxon>Pseudomonadota</taxon>
        <taxon>Gammaproteobacteria</taxon>
        <taxon>Oceanospirillales</taxon>
        <taxon>Endozoicomonadaceae</taxon>
        <taxon>Kistimonas</taxon>
    </lineage>
</organism>
<keyword evidence="1" id="KW-0378">Hydrolase</keyword>
<dbReference type="PIRSF" id="PIRSF007580">
    <property type="entry name" value="UCP07580"/>
    <property type="match status" value="1"/>
</dbReference>
<accession>A0ABP8V7L7</accession>
<evidence type="ECO:0000313" key="2">
    <source>
        <dbReference type="Proteomes" id="UP001500604"/>
    </source>
</evidence>
<dbReference type="Pfam" id="PF10118">
    <property type="entry name" value="Metal_hydrol"/>
    <property type="match status" value="1"/>
</dbReference>
<proteinExistence type="predicted"/>
<dbReference type="GO" id="GO:0016787">
    <property type="term" value="F:hydrolase activity"/>
    <property type="evidence" value="ECO:0007669"/>
    <property type="project" value="UniProtKB-KW"/>
</dbReference>
<dbReference type="PANTHER" id="PTHR39456:SF1">
    <property type="entry name" value="METAL-DEPENDENT HYDROLASE"/>
    <property type="match status" value="1"/>
</dbReference>
<reference evidence="2" key="1">
    <citation type="journal article" date="2019" name="Int. J. Syst. Evol. Microbiol.">
        <title>The Global Catalogue of Microorganisms (GCM) 10K type strain sequencing project: providing services to taxonomists for standard genome sequencing and annotation.</title>
        <authorList>
            <consortium name="The Broad Institute Genomics Platform"/>
            <consortium name="The Broad Institute Genome Sequencing Center for Infectious Disease"/>
            <person name="Wu L."/>
            <person name="Ma J."/>
        </authorList>
    </citation>
    <scope>NUCLEOTIDE SEQUENCE [LARGE SCALE GENOMIC DNA]</scope>
    <source>
        <strain evidence="2">JCM 17805</strain>
    </source>
</reference>
<gene>
    <name evidence="1" type="ORF">GCM10023116_42530</name>
</gene>
<dbReference type="RefSeq" id="WP_345198450.1">
    <property type="nucleotide sequence ID" value="NZ_BAABFL010000466.1"/>
</dbReference>
<comment type="caution">
    <text evidence="1">The sequence shown here is derived from an EMBL/GenBank/DDBJ whole genome shotgun (WGS) entry which is preliminary data.</text>
</comment>
<dbReference type="InterPro" id="IPR016516">
    <property type="entry name" value="UCP07580"/>
</dbReference>
<dbReference type="Proteomes" id="UP001500604">
    <property type="component" value="Unassembled WGS sequence"/>
</dbReference>
<sequence length="287" mass="33618">MNTPHAASRCPRPSHVDVKPRRMRFGLDSLKRHWHSNDAFRSHFFNGLSTLFPQGERFFIDSVRGVQHEITDPVLLAEIKGFIAQEAVHGHEHDKYNNLLREQGYDIDKLDRHLGFWTRLGQKLMTRKQQLATTCAVEHFTAIMANALMRYPQDWLGDAPDAMKAIWRWHAIEETEHKAVCFDAYEAVGGGYFTRILMMIQTTIHFSYVTTRHVCHFLAKDGVLFKASTWKSGFQFLWGKPGLIRQIFRDYLDYYRPSFHPWQHDNSTLIDEWKAQHEEKYSVRPAA</sequence>
<protein>
    <submittedName>
        <fullName evidence="1">Metal-dependent hydrolase</fullName>
    </submittedName>
</protein>
<dbReference type="EMBL" id="BAABFL010000466">
    <property type="protein sequence ID" value="GAA4651969.1"/>
    <property type="molecule type" value="Genomic_DNA"/>
</dbReference>
<evidence type="ECO:0000313" key="1">
    <source>
        <dbReference type="EMBL" id="GAA4651969.1"/>
    </source>
</evidence>
<name>A0ABP8V7L7_9GAMM</name>